<evidence type="ECO:0000256" key="1">
    <source>
        <dbReference type="ARBA" id="ARBA00007894"/>
    </source>
</evidence>
<dbReference type="EC" id="6.1.1.17" evidence="10"/>
<keyword evidence="5 7" id="KW-0648">Protein biosynthesis</keyword>
<evidence type="ECO:0000256" key="3">
    <source>
        <dbReference type="ARBA" id="ARBA00022741"/>
    </source>
</evidence>
<keyword evidence="2 7" id="KW-0436">Ligase</keyword>
<dbReference type="EMBL" id="JAWCUI010000111">
    <property type="protein sequence ID" value="KAL1887711.1"/>
    <property type="molecule type" value="Genomic_DNA"/>
</dbReference>
<keyword evidence="11" id="KW-1185">Reference proteome</keyword>
<dbReference type="Pfam" id="PF00749">
    <property type="entry name" value="tRNA-synt_1c"/>
    <property type="match status" value="1"/>
</dbReference>
<evidence type="ECO:0000256" key="4">
    <source>
        <dbReference type="ARBA" id="ARBA00022840"/>
    </source>
</evidence>
<reference evidence="10 11" key="1">
    <citation type="journal article" date="2024" name="IMA Fungus">
        <title>IMA Genome - F19 : A genome assembly and annotation guide to empower mycologists, including annotated draft genome sequences of Ceratocystis pirilliformis, Diaporthe australafricana, Fusarium ophioides, Paecilomyces lecythidis, and Sporothrix stenoceras.</title>
        <authorList>
            <person name="Aylward J."/>
            <person name="Wilson A.M."/>
            <person name="Visagie C.M."/>
            <person name="Spraker J."/>
            <person name="Barnes I."/>
            <person name="Buitendag C."/>
            <person name="Ceriani C."/>
            <person name="Del Mar Angel L."/>
            <person name="du Plessis D."/>
            <person name="Fuchs T."/>
            <person name="Gasser K."/>
            <person name="Kramer D."/>
            <person name="Li W."/>
            <person name="Munsamy K."/>
            <person name="Piso A."/>
            <person name="Price J.L."/>
            <person name="Sonnekus B."/>
            <person name="Thomas C."/>
            <person name="van der Nest A."/>
            <person name="van Dijk A."/>
            <person name="van Heerden A."/>
            <person name="van Vuuren N."/>
            <person name="Yilmaz N."/>
            <person name="Duong T.A."/>
            <person name="van der Merwe N.A."/>
            <person name="Wingfield M.J."/>
            <person name="Wingfield B.D."/>
        </authorList>
    </citation>
    <scope>NUCLEOTIDE SEQUENCE [LARGE SCALE GENOMIC DNA]</scope>
    <source>
        <strain evidence="10 11">CMW 5346</strain>
    </source>
</reference>
<organism evidence="10 11">
    <name type="scientific">Sporothrix stenoceras</name>
    <dbReference type="NCBI Taxonomy" id="5173"/>
    <lineage>
        <taxon>Eukaryota</taxon>
        <taxon>Fungi</taxon>
        <taxon>Dikarya</taxon>
        <taxon>Ascomycota</taxon>
        <taxon>Pezizomycotina</taxon>
        <taxon>Sordariomycetes</taxon>
        <taxon>Sordariomycetidae</taxon>
        <taxon>Ophiostomatales</taxon>
        <taxon>Ophiostomataceae</taxon>
        <taxon>Sporothrix</taxon>
    </lineage>
</organism>
<keyword evidence="3 7" id="KW-0547">Nucleotide-binding</keyword>
<accession>A0ABR3YIU6</accession>
<dbReference type="InterPro" id="IPR020751">
    <property type="entry name" value="aa-tRNA-synth_I_codon-bd_sub2"/>
</dbReference>
<dbReference type="InterPro" id="IPR014729">
    <property type="entry name" value="Rossmann-like_a/b/a_fold"/>
</dbReference>
<dbReference type="Gene3D" id="1.10.10.350">
    <property type="match status" value="1"/>
</dbReference>
<evidence type="ECO:0000256" key="7">
    <source>
        <dbReference type="RuleBase" id="RU363037"/>
    </source>
</evidence>
<proteinExistence type="inferred from homology"/>
<dbReference type="InterPro" id="IPR045462">
    <property type="entry name" value="aa-tRNA-synth_I_cd-bd"/>
</dbReference>
<dbReference type="PANTHER" id="PTHR43311:SF2">
    <property type="entry name" value="GLUTAMATE--TRNA LIGASE, MITOCHONDRIAL-RELATED"/>
    <property type="match status" value="1"/>
</dbReference>
<keyword evidence="4 7" id="KW-0067">ATP-binding</keyword>
<dbReference type="InterPro" id="IPR020058">
    <property type="entry name" value="Glu/Gln-tRNA-synth_Ib_cat-dom"/>
</dbReference>
<evidence type="ECO:0000256" key="6">
    <source>
        <dbReference type="ARBA" id="ARBA00023146"/>
    </source>
</evidence>
<evidence type="ECO:0000259" key="8">
    <source>
        <dbReference type="Pfam" id="PF00749"/>
    </source>
</evidence>
<gene>
    <name evidence="10" type="primary">MSE1</name>
    <name evidence="10" type="ORF">Sste5346_010051</name>
</gene>
<feature type="domain" description="Aminoacyl-tRNA synthetase class I anticodon-binding" evidence="9">
    <location>
        <begin position="215"/>
        <end position="359"/>
    </location>
</feature>
<dbReference type="PANTHER" id="PTHR43311">
    <property type="entry name" value="GLUTAMATE--TRNA LIGASE"/>
    <property type="match status" value="1"/>
</dbReference>
<keyword evidence="6 7" id="KW-0030">Aminoacyl-tRNA synthetase</keyword>
<dbReference type="Proteomes" id="UP001583186">
    <property type="component" value="Unassembled WGS sequence"/>
</dbReference>
<evidence type="ECO:0000313" key="10">
    <source>
        <dbReference type="EMBL" id="KAL1887711.1"/>
    </source>
</evidence>
<dbReference type="SUPFAM" id="SSF52374">
    <property type="entry name" value="Nucleotidylyl transferase"/>
    <property type="match status" value="1"/>
</dbReference>
<protein>
    <submittedName>
        <fullName evidence="10">Glutamate--tRNA ligase mitochondrial</fullName>
        <ecNumber evidence="10">6.1.1.17</ecNumber>
    </submittedName>
</protein>
<evidence type="ECO:0000256" key="5">
    <source>
        <dbReference type="ARBA" id="ARBA00022917"/>
    </source>
</evidence>
<dbReference type="InterPro" id="IPR008925">
    <property type="entry name" value="aa_tRNA-synth_I_cd-bd_sf"/>
</dbReference>
<evidence type="ECO:0000259" key="9">
    <source>
        <dbReference type="Pfam" id="PF19269"/>
    </source>
</evidence>
<dbReference type="Gene3D" id="3.40.50.620">
    <property type="entry name" value="HUPs"/>
    <property type="match status" value="1"/>
</dbReference>
<dbReference type="Pfam" id="PF19269">
    <property type="entry name" value="Anticodon_2"/>
    <property type="match status" value="1"/>
</dbReference>
<dbReference type="InterPro" id="IPR049940">
    <property type="entry name" value="GluQ/Sye"/>
</dbReference>
<dbReference type="SUPFAM" id="SSF48163">
    <property type="entry name" value="An anticodon-binding domain of class I aminoacyl-tRNA synthetases"/>
    <property type="match status" value="1"/>
</dbReference>
<dbReference type="GO" id="GO:0004818">
    <property type="term" value="F:glutamate-tRNA ligase activity"/>
    <property type="evidence" value="ECO:0007669"/>
    <property type="project" value="UniProtKB-EC"/>
</dbReference>
<comment type="similarity">
    <text evidence="1">Belongs to the class-I aminoacyl-tRNA synthetase family. Glutamate--tRNA ligase type 1 subfamily.</text>
</comment>
<sequence>MKSDGFPTYHFANVVDDHLMEITHVIRGAEWLISTAKHVSLYDAFGWEPPKFAHVGLLVDSNRQKLSKRNMDIGVDSYKRDGILPAALLNFSALLGWNPTNSSSKGVMSLDDMVKNFGLKFTKGDIIVNAEKLGFFHKKHIQLALSNPSPENNLTLDQYITDSVLQLVRETEAKRQRLLADDLRDNSADENLVSLLGEPILPLFQDDNSTDDTRAYDQIRAAIRISRNEAVTAPSFAEAIRYLVWQPPAAYLEKTSRSLSPPPSRIFIDEVPSSTADVMGYFIDQLEQVDGKGWDVDTIQVSLDETAKRVASCEVEGPPITAGYKFLRWGLLGLNHGPQISHLMDYLGKTETLRRLRLAKTVAESLADSSPVG</sequence>
<evidence type="ECO:0000313" key="11">
    <source>
        <dbReference type="Proteomes" id="UP001583186"/>
    </source>
</evidence>
<comment type="caution">
    <text evidence="10">The sequence shown here is derived from an EMBL/GenBank/DDBJ whole genome shotgun (WGS) entry which is preliminary data.</text>
</comment>
<name>A0ABR3YIU6_9PEZI</name>
<evidence type="ECO:0000256" key="2">
    <source>
        <dbReference type="ARBA" id="ARBA00022598"/>
    </source>
</evidence>
<feature type="domain" description="Glutamyl/glutaminyl-tRNA synthetase class Ib catalytic" evidence="8">
    <location>
        <begin position="2"/>
        <end position="120"/>
    </location>
</feature>